<evidence type="ECO:0000256" key="2">
    <source>
        <dbReference type="ARBA" id="ARBA00022703"/>
    </source>
</evidence>
<dbReference type="PANTHER" id="PTHR12758:SF19">
    <property type="entry name" value="APOPTOSIS INHIBITOR 5"/>
    <property type="match status" value="1"/>
</dbReference>
<evidence type="ECO:0000256" key="1">
    <source>
        <dbReference type="ARBA" id="ARBA00009515"/>
    </source>
</evidence>
<dbReference type="EMBL" id="OU892288">
    <property type="protein sequence ID" value="CAH1124429.1"/>
    <property type="molecule type" value="Genomic_DNA"/>
</dbReference>
<dbReference type="OrthoDB" id="19224at2759"/>
<dbReference type="PANTHER" id="PTHR12758">
    <property type="entry name" value="APOPTOSIS INHIBITOR 5-RELATED"/>
    <property type="match status" value="1"/>
</dbReference>
<name>A0A9P0GM79_9CUCU</name>
<feature type="compositionally biased region" description="Gly residues" evidence="3">
    <location>
        <begin position="490"/>
        <end position="517"/>
    </location>
</feature>
<dbReference type="GO" id="GO:0005634">
    <property type="term" value="C:nucleus"/>
    <property type="evidence" value="ECO:0007669"/>
    <property type="project" value="TreeGrafter"/>
</dbReference>
<keyword evidence="2" id="KW-0053">Apoptosis</keyword>
<dbReference type="GO" id="GO:0006915">
    <property type="term" value="P:apoptotic process"/>
    <property type="evidence" value="ECO:0007669"/>
    <property type="project" value="UniProtKB-KW"/>
</dbReference>
<proteinExistence type="inferred from homology"/>
<evidence type="ECO:0000256" key="3">
    <source>
        <dbReference type="SAM" id="MobiDB-lite"/>
    </source>
</evidence>
<dbReference type="InterPro" id="IPR016024">
    <property type="entry name" value="ARM-type_fold"/>
</dbReference>
<dbReference type="GO" id="GO:0043066">
    <property type="term" value="P:negative regulation of apoptotic process"/>
    <property type="evidence" value="ECO:0007669"/>
    <property type="project" value="TreeGrafter"/>
</dbReference>
<evidence type="ECO:0000313" key="5">
    <source>
        <dbReference type="Proteomes" id="UP001152799"/>
    </source>
</evidence>
<sequence length="532" mass="60528">MEDEGIGDLPKLVRNFSTLLQALVGHQLEQNSHVYQECIQGVKDSWPANKLTIQIISKFYKHFPHLQQQSLDCVLDLCENDDGQTRMHAIKYLSIICKDNLQDASYFAYLLSQFLQLGLPDYITVCDSLGHLFKLSPLDSLDGIFKNISEIEEGAVRDKTVDFIYSKLTKILIEKSDQQKVDELLLSKARHMVKDCSISTDEFMILMTYLVNTSWAKLQGQQEIFQIIEDKIEIIESFQLDDVDCLDICMELIMPLFNNNGDSSRFVNYYCQKVLPKLQEILSLRNGDQYQIELLKQLTLMSSHCKKISIEALDCLLASLKEFIPVVPVDESPNLDFCNIECLLYTFHNLCKILPEFLLNDSEKLNGLRTNLQYLTFIVGDWDQTLKTKKYCNLKKTLSQVDKIKLDLSLKIFDNLLEISKDFFNQPPVYNASVQLSFTVVKCKIEIQETPTRLLTPPPPKAKRPPSPITFDLAKKTSQESLQVVASNHGGRGLGNRGRGNQGGWGRGQRGGRGWVGNWGHRGQRGRGQTSA</sequence>
<accession>A0A9P0GM79</accession>
<dbReference type="Proteomes" id="UP001152799">
    <property type="component" value="Chromosome 12"/>
</dbReference>
<dbReference type="Pfam" id="PF05918">
    <property type="entry name" value="API5"/>
    <property type="match status" value="1"/>
</dbReference>
<dbReference type="AlphaFoldDB" id="A0A9P0GM79"/>
<evidence type="ECO:0000313" key="4">
    <source>
        <dbReference type="EMBL" id="CAH1124429.1"/>
    </source>
</evidence>
<dbReference type="InterPro" id="IPR008383">
    <property type="entry name" value="API5"/>
</dbReference>
<protein>
    <recommendedName>
        <fullName evidence="6">Apoptosis inhibitor 5</fullName>
    </recommendedName>
</protein>
<feature type="region of interest" description="Disordered" evidence="3">
    <location>
        <begin position="486"/>
        <end position="532"/>
    </location>
</feature>
<dbReference type="SUPFAM" id="SSF48371">
    <property type="entry name" value="ARM repeat"/>
    <property type="match status" value="1"/>
</dbReference>
<comment type="similarity">
    <text evidence="1">Belongs to the API5 family.</text>
</comment>
<evidence type="ECO:0008006" key="6">
    <source>
        <dbReference type="Google" id="ProtNLM"/>
    </source>
</evidence>
<organism evidence="4 5">
    <name type="scientific">Ceutorhynchus assimilis</name>
    <name type="common">cabbage seed weevil</name>
    <dbReference type="NCBI Taxonomy" id="467358"/>
    <lineage>
        <taxon>Eukaryota</taxon>
        <taxon>Metazoa</taxon>
        <taxon>Ecdysozoa</taxon>
        <taxon>Arthropoda</taxon>
        <taxon>Hexapoda</taxon>
        <taxon>Insecta</taxon>
        <taxon>Pterygota</taxon>
        <taxon>Neoptera</taxon>
        <taxon>Endopterygota</taxon>
        <taxon>Coleoptera</taxon>
        <taxon>Polyphaga</taxon>
        <taxon>Cucujiformia</taxon>
        <taxon>Curculionidae</taxon>
        <taxon>Ceutorhynchinae</taxon>
        <taxon>Ceutorhynchus</taxon>
    </lineage>
</organism>
<keyword evidence="5" id="KW-1185">Reference proteome</keyword>
<reference evidence="4" key="1">
    <citation type="submission" date="2022-01" db="EMBL/GenBank/DDBJ databases">
        <authorList>
            <person name="King R."/>
        </authorList>
    </citation>
    <scope>NUCLEOTIDE SEQUENCE</scope>
</reference>
<dbReference type="GO" id="GO:0003723">
    <property type="term" value="F:RNA binding"/>
    <property type="evidence" value="ECO:0007669"/>
    <property type="project" value="TreeGrafter"/>
</dbReference>
<gene>
    <name evidence="4" type="ORF">CEUTPL_LOCUS3377</name>
</gene>